<evidence type="ECO:0000259" key="2">
    <source>
        <dbReference type="PROSITE" id="PS51465"/>
    </source>
</evidence>
<dbReference type="Pfam" id="PF07648">
    <property type="entry name" value="Kazal_2"/>
    <property type="match status" value="1"/>
</dbReference>
<dbReference type="SMART" id="SM00280">
    <property type="entry name" value="KAZAL"/>
    <property type="match status" value="1"/>
</dbReference>
<dbReference type="InterPro" id="IPR002350">
    <property type="entry name" value="Kazal_dom"/>
</dbReference>
<dbReference type="Gene3D" id="3.30.60.30">
    <property type="match status" value="1"/>
</dbReference>
<keyword evidence="3" id="KW-1185">Reference proteome</keyword>
<dbReference type="AlphaFoldDB" id="A0A6J1T2Y1"/>
<dbReference type="CDD" id="cd00104">
    <property type="entry name" value="KAZAL_FS"/>
    <property type="match status" value="1"/>
</dbReference>
<feature type="chain" id="PRO_5026647948" evidence="1">
    <location>
        <begin position="24"/>
        <end position="218"/>
    </location>
</feature>
<dbReference type="KEGG" id="foc:113211730"/>
<dbReference type="GeneID" id="113211730"/>
<keyword evidence="1" id="KW-0732">Signal</keyword>
<protein>
    <submittedName>
        <fullName evidence="4">Balbiani ring protein 3-like</fullName>
    </submittedName>
</protein>
<organism evidence="3 4">
    <name type="scientific">Frankliniella occidentalis</name>
    <name type="common">Western flower thrips</name>
    <name type="synonym">Euthrips occidentalis</name>
    <dbReference type="NCBI Taxonomy" id="133901"/>
    <lineage>
        <taxon>Eukaryota</taxon>
        <taxon>Metazoa</taxon>
        <taxon>Ecdysozoa</taxon>
        <taxon>Arthropoda</taxon>
        <taxon>Hexapoda</taxon>
        <taxon>Insecta</taxon>
        <taxon>Pterygota</taxon>
        <taxon>Neoptera</taxon>
        <taxon>Paraneoptera</taxon>
        <taxon>Thysanoptera</taxon>
        <taxon>Terebrantia</taxon>
        <taxon>Thripoidea</taxon>
        <taxon>Thripidae</taxon>
        <taxon>Frankliniella</taxon>
    </lineage>
</organism>
<evidence type="ECO:0000313" key="3">
    <source>
        <dbReference type="Proteomes" id="UP000504606"/>
    </source>
</evidence>
<reference evidence="4" key="1">
    <citation type="submission" date="2025-08" db="UniProtKB">
        <authorList>
            <consortium name="RefSeq"/>
        </authorList>
    </citation>
    <scope>IDENTIFICATION</scope>
    <source>
        <tissue evidence="4">Whole organism</tissue>
    </source>
</reference>
<dbReference type="RefSeq" id="XP_026285985.1">
    <property type="nucleotide sequence ID" value="XM_026430200.2"/>
</dbReference>
<evidence type="ECO:0000256" key="1">
    <source>
        <dbReference type="SAM" id="SignalP"/>
    </source>
</evidence>
<dbReference type="PROSITE" id="PS51465">
    <property type="entry name" value="KAZAL_2"/>
    <property type="match status" value="1"/>
</dbReference>
<evidence type="ECO:0000313" key="4">
    <source>
        <dbReference type="RefSeq" id="XP_026285985.1"/>
    </source>
</evidence>
<name>A0A6J1T2Y1_FRAOC</name>
<dbReference type="SUPFAM" id="SSF100895">
    <property type="entry name" value="Kazal-type serine protease inhibitors"/>
    <property type="match status" value="1"/>
</dbReference>
<accession>A0A6J1T2Y1</accession>
<feature type="signal peptide" evidence="1">
    <location>
        <begin position="1"/>
        <end position="23"/>
    </location>
</feature>
<proteinExistence type="predicted"/>
<dbReference type="Proteomes" id="UP000504606">
    <property type="component" value="Unplaced"/>
</dbReference>
<feature type="domain" description="Kazal-like" evidence="2">
    <location>
        <begin position="19"/>
        <end position="70"/>
    </location>
</feature>
<sequence length="218" mass="22627">MVLCTMSPARLTALLLLVPMAMATCPCPPAPQSSKVCGSNFVTYDSQCALDCAAVQQPGLVTAHPGSCSDLYSALKQPTIGNPSNKLRSSVRSSLDDLNKIKSCQETKCAASAENYCGCSSNDVQCIAKCGFSCPCDCYGVSAGKSDASQVVKCMADNNCVGNAFSCGVRCGADQECNAKCALETFDCQCKCNGSLALRPTLGVAIALLSAWLIQTIG</sequence>
<dbReference type="OrthoDB" id="328123at2759"/>
<gene>
    <name evidence="4" type="primary">LOC113211730</name>
</gene>
<dbReference type="InterPro" id="IPR036058">
    <property type="entry name" value="Kazal_dom_sf"/>
</dbReference>